<evidence type="ECO:0000313" key="2">
    <source>
        <dbReference type="Proteomes" id="UP000028045"/>
    </source>
</evidence>
<sequence>MQRNRILPHPSHLIPGPSADHLIPYKRDVYHLHQRGSHVTNWQDQYWTRYGTLFVKHEFGGNRMASTVNTEIQQPSGFFLKMACCCIARFRLDPMPNKPAAASGIGMYVARASWLSSVRLQHAPSLPSVRVRSMADQERALTWQPHGPPIQEGRRLAAFQGFPAHLQVDDHLISSYLVFPPLWPGLPGSGLAAQCYIVLCAQSHCSARFRDKSGHPQARPPFSPRFCAVAQKQPAFHSAASFPYCSWVNTADRQSPNNADAPFATTPCWVDQNV</sequence>
<protein>
    <submittedName>
        <fullName evidence="1">Uncharacterized protein</fullName>
    </submittedName>
</protein>
<name>A0A084B1Q7_STACB</name>
<reference evidence="1 2" key="1">
    <citation type="journal article" date="2014" name="BMC Genomics">
        <title>Comparative genome sequencing reveals chemotype-specific gene clusters in the toxigenic black mold Stachybotrys.</title>
        <authorList>
            <person name="Semeiks J."/>
            <person name="Borek D."/>
            <person name="Otwinowski Z."/>
            <person name="Grishin N.V."/>
        </authorList>
    </citation>
    <scope>NUCLEOTIDE SEQUENCE [LARGE SCALE GENOMIC DNA]</scope>
    <source>
        <strain evidence="2">CBS 109288 / IBT 7711</strain>
    </source>
</reference>
<proteinExistence type="predicted"/>
<organism evidence="1 2">
    <name type="scientific">Stachybotrys chartarum (strain CBS 109288 / IBT 7711)</name>
    <name type="common">Toxic black mold</name>
    <name type="synonym">Stilbospora chartarum</name>
    <dbReference type="NCBI Taxonomy" id="1280523"/>
    <lineage>
        <taxon>Eukaryota</taxon>
        <taxon>Fungi</taxon>
        <taxon>Dikarya</taxon>
        <taxon>Ascomycota</taxon>
        <taxon>Pezizomycotina</taxon>
        <taxon>Sordariomycetes</taxon>
        <taxon>Hypocreomycetidae</taxon>
        <taxon>Hypocreales</taxon>
        <taxon>Stachybotryaceae</taxon>
        <taxon>Stachybotrys</taxon>
    </lineage>
</organism>
<dbReference type="EMBL" id="KL648283">
    <property type="protein sequence ID" value="KEY71486.1"/>
    <property type="molecule type" value="Genomic_DNA"/>
</dbReference>
<accession>A0A084B1Q7</accession>
<keyword evidence="2" id="KW-1185">Reference proteome</keyword>
<dbReference type="HOGENOM" id="CLU_088681_0_0_1"/>
<gene>
    <name evidence="1" type="ORF">S7711_10733</name>
</gene>
<dbReference type="AlphaFoldDB" id="A0A084B1Q7"/>
<evidence type="ECO:0000313" key="1">
    <source>
        <dbReference type="EMBL" id="KEY71486.1"/>
    </source>
</evidence>
<dbReference type="Proteomes" id="UP000028045">
    <property type="component" value="Unassembled WGS sequence"/>
</dbReference>